<sequence length="146" mass="16623">MVLGGKRAQKSFHNLKEPYFADHTDRISLTVNHLFKFYFQVYVPHPFLFLPYVPLCAAPNAAVIKMSDISKGNKTHPSSPHLAFPTEVQQEALMGDSERDMEDKRTLYSNEAGKFLLLTLSDSLTPQYNLELYVNINSSHTDVFID</sequence>
<evidence type="ECO:0000313" key="1">
    <source>
        <dbReference type="EMBL" id="TFK08233.1"/>
    </source>
</evidence>
<dbReference type="Proteomes" id="UP000297703">
    <property type="component" value="Unassembled WGS sequence"/>
</dbReference>
<accession>A0A4D9EJK3</accession>
<name>A0A4D9EJK3_9SAUR</name>
<reference evidence="1 2" key="2">
    <citation type="submission" date="2019-04" db="EMBL/GenBank/DDBJ databases">
        <title>The genome sequence of big-headed turtle.</title>
        <authorList>
            <person name="Gong S."/>
        </authorList>
    </citation>
    <scope>NUCLEOTIDE SEQUENCE [LARGE SCALE GENOMIC DNA]</scope>
    <source>
        <strain evidence="1">DO16091913</strain>
        <tissue evidence="1">Muscle</tissue>
    </source>
</reference>
<proteinExistence type="predicted"/>
<keyword evidence="2" id="KW-1185">Reference proteome</keyword>
<evidence type="ECO:0000313" key="2">
    <source>
        <dbReference type="Proteomes" id="UP000297703"/>
    </source>
</evidence>
<dbReference type="AlphaFoldDB" id="A0A4D9EJK3"/>
<protein>
    <submittedName>
        <fullName evidence="1">Juxtaposed with another zinc finger protein 1</fullName>
    </submittedName>
</protein>
<organism evidence="1 2">
    <name type="scientific">Platysternon megacephalum</name>
    <name type="common">big-headed turtle</name>
    <dbReference type="NCBI Taxonomy" id="55544"/>
    <lineage>
        <taxon>Eukaryota</taxon>
        <taxon>Metazoa</taxon>
        <taxon>Chordata</taxon>
        <taxon>Craniata</taxon>
        <taxon>Vertebrata</taxon>
        <taxon>Euteleostomi</taxon>
        <taxon>Archelosauria</taxon>
        <taxon>Testudinata</taxon>
        <taxon>Testudines</taxon>
        <taxon>Cryptodira</taxon>
        <taxon>Durocryptodira</taxon>
        <taxon>Testudinoidea</taxon>
        <taxon>Platysternidae</taxon>
        <taxon>Platysternon</taxon>
    </lineage>
</organism>
<dbReference type="EMBL" id="QXTE01000071">
    <property type="protein sequence ID" value="TFK08233.1"/>
    <property type="molecule type" value="Genomic_DNA"/>
</dbReference>
<reference evidence="1 2" key="1">
    <citation type="submission" date="2019-04" db="EMBL/GenBank/DDBJ databases">
        <title>Draft genome of the big-headed turtle Platysternon megacephalum.</title>
        <authorList>
            <person name="Gong S."/>
        </authorList>
    </citation>
    <scope>NUCLEOTIDE SEQUENCE [LARGE SCALE GENOMIC DNA]</scope>
    <source>
        <strain evidence="1">DO16091913</strain>
        <tissue evidence="1">Muscle</tissue>
    </source>
</reference>
<gene>
    <name evidence="1" type="ORF">DR999_PMT08903</name>
</gene>
<comment type="caution">
    <text evidence="1">The sequence shown here is derived from an EMBL/GenBank/DDBJ whole genome shotgun (WGS) entry which is preliminary data.</text>
</comment>